<feature type="region of interest" description="Disordered" evidence="1">
    <location>
        <begin position="1"/>
        <end position="66"/>
    </location>
</feature>
<proteinExistence type="predicted"/>
<accession>A0A914QLB3</accession>
<evidence type="ECO:0000313" key="2">
    <source>
        <dbReference type="Proteomes" id="UP000887578"/>
    </source>
</evidence>
<keyword evidence="2" id="KW-1185">Reference proteome</keyword>
<dbReference type="WBParaSite" id="PDA_v2.g4342.t1">
    <property type="protein sequence ID" value="PDA_v2.g4342.t1"/>
    <property type="gene ID" value="PDA_v2.g4342"/>
</dbReference>
<sequence length="82" mass="8739">MASQYNNGGSYDQNRGGQGGGYPQHNRYGGEQRNRYGGGGRDNNGGRGGRGGRGGNQGGWEPFQVPCLINSPGRYGGYRWAL</sequence>
<organism evidence="2 3">
    <name type="scientific">Panagrolaimus davidi</name>
    <dbReference type="NCBI Taxonomy" id="227884"/>
    <lineage>
        <taxon>Eukaryota</taxon>
        <taxon>Metazoa</taxon>
        <taxon>Ecdysozoa</taxon>
        <taxon>Nematoda</taxon>
        <taxon>Chromadorea</taxon>
        <taxon>Rhabditida</taxon>
        <taxon>Tylenchina</taxon>
        <taxon>Panagrolaimomorpha</taxon>
        <taxon>Panagrolaimoidea</taxon>
        <taxon>Panagrolaimidae</taxon>
        <taxon>Panagrolaimus</taxon>
    </lineage>
</organism>
<protein>
    <submittedName>
        <fullName evidence="3">Uncharacterized protein</fullName>
    </submittedName>
</protein>
<reference evidence="3" key="1">
    <citation type="submission" date="2022-11" db="UniProtKB">
        <authorList>
            <consortium name="WormBaseParasite"/>
        </authorList>
    </citation>
    <scope>IDENTIFICATION</scope>
</reference>
<evidence type="ECO:0000256" key="1">
    <source>
        <dbReference type="SAM" id="MobiDB-lite"/>
    </source>
</evidence>
<dbReference type="AlphaFoldDB" id="A0A914QLB3"/>
<feature type="compositionally biased region" description="Gly residues" evidence="1">
    <location>
        <begin position="36"/>
        <end position="58"/>
    </location>
</feature>
<evidence type="ECO:0000313" key="3">
    <source>
        <dbReference type="WBParaSite" id="PDA_v2.g4342.t1"/>
    </source>
</evidence>
<dbReference type="Proteomes" id="UP000887578">
    <property type="component" value="Unplaced"/>
</dbReference>
<feature type="compositionally biased region" description="Polar residues" evidence="1">
    <location>
        <begin position="1"/>
        <end position="15"/>
    </location>
</feature>
<name>A0A914QLB3_9BILA</name>